<dbReference type="GO" id="GO:0005634">
    <property type="term" value="C:nucleus"/>
    <property type="evidence" value="ECO:0007669"/>
    <property type="project" value="UniProtKB-SubCell"/>
</dbReference>
<accession>A0A444YRU7</accession>
<dbReference type="EMBL" id="SDMP01000016">
    <property type="protein sequence ID" value="RYR04648.1"/>
    <property type="molecule type" value="Genomic_DNA"/>
</dbReference>
<evidence type="ECO:0000256" key="5">
    <source>
        <dbReference type="PROSITE-ProRule" id="PRU00325"/>
    </source>
</evidence>
<dbReference type="PROSITE" id="PS50966">
    <property type="entry name" value="ZF_SWIM"/>
    <property type="match status" value="1"/>
</dbReference>
<dbReference type="InterPro" id="IPR006564">
    <property type="entry name" value="Znf_PMZ"/>
</dbReference>
<evidence type="ECO:0000313" key="8">
    <source>
        <dbReference type="EMBL" id="RYR04648.1"/>
    </source>
</evidence>
<keyword evidence="9" id="KW-1185">Reference proteome</keyword>
<dbReference type="SMART" id="SM00575">
    <property type="entry name" value="ZnF_PMZ"/>
    <property type="match status" value="1"/>
</dbReference>
<dbReference type="Proteomes" id="UP000289738">
    <property type="component" value="Chromosome B06"/>
</dbReference>
<dbReference type="PANTHER" id="PTHR31669:SF283">
    <property type="entry name" value="PROTEIN FAR1-RELATED SEQUENCE"/>
    <property type="match status" value="1"/>
</dbReference>
<keyword evidence="2 6" id="KW-0479">Metal-binding</keyword>
<feature type="domain" description="SWIM-type" evidence="7">
    <location>
        <begin position="87"/>
        <end position="123"/>
    </location>
</feature>
<keyword evidence="3 5" id="KW-0863">Zinc-finger</keyword>
<evidence type="ECO:0000259" key="7">
    <source>
        <dbReference type="PROSITE" id="PS50966"/>
    </source>
</evidence>
<evidence type="ECO:0000256" key="2">
    <source>
        <dbReference type="ARBA" id="ARBA00022723"/>
    </source>
</evidence>
<comment type="caution">
    <text evidence="8">The sequence shown here is derived from an EMBL/GenBank/DDBJ whole genome shotgun (WGS) entry which is preliminary data.</text>
</comment>
<evidence type="ECO:0000256" key="3">
    <source>
        <dbReference type="ARBA" id="ARBA00022771"/>
    </source>
</evidence>
<comment type="function">
    <text evidence="6">Putative transcription activator involved in regulating light control of development.</text>
</comment>
<dbReference type="InterPro" id="IPR007527">
    <property type="entry name" value="Znf_SWIM"/>
</dbReference>
<evidence type="ECO:0000313" key="9">
    <source>
        <dbReference type="Proteomes" id="UP000289738"/>
    </source>
</evidence>
<organism evidence="8 9">
    <name type="scientific">Arachis hypogaea</name>
    <name type="common">Peanut</name>
    <dbReference type="NCBI Taxonomy" id="3818"/>
    <lineage>
        <taxon>Eukaryota</taxon>
        <taxon>Viridiplantae</taxon>
        <taxon>Streptophyta</taxon>
        <taxon>Embryophyta</taxon>
        <taxon>Tracheophyta</taxon>
        <taxon>Spermatophyta</taxon>
        <taxon>Magnoliopsida</taxon>
        <taxon>eudicotyledons</taxon>
        <taxon>Gunneridae</taxon>
        <taxon>Pentapetalae</taxon>
        <taxon>rosids</taxon>
        <taxon>fabids</taxon>
        <taxon>Fabales</taxon>
        <taxon>Fabaceae</taxon>
        <taxon>Papilionoideae</taxon>
        <taxon>50 kb inversion clade</taxon>
        <taxon>dalbergioids sensu lato</taxon>
        <taxon>Dalbergieae</taxon>
        <taxon>Pterocarpus clade</taxon>
        <taxon>Arachis</taxon>
    </lineage>
</organism>
<comment type="similarity">
    <text evidence="1 6">Belongs to the FHY3/FAR1 family.</text>
</comment>
<dbReference type="PANTHER" id="PTHR31669">
    <property type="entry name" value="PROTEIN FAR1-RELATED SEQUENCE 10-RELATED"/>
    <property type="match status" value="1"/>
</dbReference>
<evidence type="ECO:0000256" key="6">
    <source>
        <dbReference type="RuleBase" id="RU367018"/>
    </source>
</evidence>
<dbReference type="GO" id="GO:0006355">
    <property type="term" value="P:regulation of DNA-templated transcription"/>
    <property type="evidence" value="ECO:0007669"/>
    <property type="project" value="UniProtKB-UniRule"/>
</dbReference>
<name>A0A444YRU7_ARAHY</name>
<gene>
    <name evidence="8" type="ORF">Ahy_B06g084423</name>
</gene>
<dbReference type="AlphaFoldDB" id="A0A444YRU7"/>
<dbReference type="InterPro" id="IPR031052">
    <property type="entry name" value="FHY3/FAR1"/>
</dbReference>
<evidence type="ECO:0000256" key="1">
    <source>
        <dbReference type="ARBA" id="ARBA00005889"/>
    </source>
</evidence>
<dbReference type="GO" id="GO:0008270">
    <property type="term" value="F:zinc ion binding"/>
    <property type="evidence" value="ECO:0007669"/>
    <property type="project" value="UniProtKB-UniRule"/>
</dbReference>
<keyword evidence="4 6" id="KW-0862">Zinc</keyword>
<protein>
    <recommendedName>
        <fullName evidence="6">Protein FAR1-RELATED SEQUENCE</fullName>
    </recommendedName>
</protein>
<comment type="subcellular location">
    <subcellularLocation>
        <location evidence="6">Nucleus</location>
    </subcellularLocation>
</comment>
<keyword evidence="6" id="KW-0539">Nucleus</keyword>
<evidence type="ECO:0000256" key="4">
    <source>
        <dbReference type="ARBA" id="ARBA00022833"/>
    </source>
</evidence>
<proteinExistence type="inferred from homology"/>
<sequence>MCSVHYAEPYEDRHIWIAIYLDHHFWVEMRSMTNGFLTHLYTHEKFKEVQGQFKGKVNCITRSMHSTLGFTTYEVVEQGSNSTFNKFFITYDAVSREVNCQCLLFESRGILCHHSLSVLSFEQVDNMAPKYIEERWSMNIKRRHTHQEQLRQASTRVEKQEFRRFGVLVAQYIRICFRVRGADRNSTSGV</sequence>
<reference evidence="8 9" key="1">
    <citation type="submission" date="2019-01" db="EMBL/GenBank/DDBJ databases">
        <title>Sequencing of cultivated peanut Arachis hypogaea provides insights into genome evolution and oil improvement.</title>
        <authorList>
            <person name="Chen X."/>
        </authorList>
    </citation>
    <scope>NUCLEOTIDE SEQUENCE [LARGE SCALE GENOMIC DNA]</scope>
    <source>
        <strain evidence="9">cv. Fuhuasheng</strain>
        <tissue evidence="8">Leaves</tissue>
    </source>
</reference>